<dbReference type="RefSeq" id="WP_250097260.1">
    <property type="nucleotide sequence ID" value="NZ_JAKRYL010000015.1"/>
</dbReference>
<reference evidence="1" key="1">
    <citation type="submission" date="2022-02" db="EMBL/GenBank/DDBJ databases">
        <title>Halalkalibacter sp. nov. isolated from Lonar Lake, India.</title>
        <authorList>
            <person name="Joshi A."/>
            <person name="Thite S."/>
            <person name="Lodha T."/>
        </authorList>
    </citation>
    <scope>NUCLEOTIDE SEQUENCE</scope>
    <source>
        <strain evidence="1">MEB205</strain>
    </source>
</reference>
<gene>
    <name evidence="1" type="ORF">MF646_14665</name>
</gene>
<comment type="caution">
    <text evidence="1">The sequence shown here is derived from an EMBL/GenBank/DDBJ whole genome shotgun (WGS) entry which is preliminary data.</text>
</comment>
<dbReference type="Proteomes" id="UP001139150">
    <property type="component" value="Unassembled WGS sequence"/>
</dbReference>
<dbReference type="AlphaFoldDB" id="A0A9X2CUC3"/>
<name>A0A9X2CUC3_9BACI</name>
<evidence type="ECO:0000313" key="2">
    <source>
        <dbReference type="Proteomes" id="UP001139150"/>
    </source>
</evidence>
<dbReference type="EMBL" id="JAKRYL010000015">
    <property type="protein sequence ID" value="MCL7748369.1"/>
    <property type="molecule type" value="Genomic_DNA"/>
</dbReference>
<organism evidence="1 2">
    <name type="scientific">Halalkalibacter alkaliphilus</name>
    <dbReference type="NCBI Taxonomy" id="2917993"/>
    <lineage>
        <taxon>Bacteria</taxon>
        <taxon>Bacillati</taxon>
        <taxon>Bacillota</taxon>
        <taxon>Bacilli</taxon>
        <taxon>Bacillales</taxon>
        <taxon>Bacillaceae</taxon>
        <taxon>Halalkalibacter</taxon>
    </lineage>
</organism>
<proteinExistence type="predicted"/>
<evidence type="ECO:0000313" key="1">
    <source>
        <dbReference type="EMBL" id="MCL7748369.1"/>
    </source>
</evidence>
<accession>A0A9X2CUC3</accession>
<protein>
    <submittedName>
        <fullName evidence="1">Uncharacterized protein</fullName>
    </submittedName>
</protein>
<sequence>MKNKLLIMTTLILLILLYQFFLRVPTVTYSGETDKWHVSIESKLIGTEGSYSIFIKYKENKQVKQVEYDIHPHYGGGWINVEDINKDQVYQYECNSCGYYDEEEELLFFIKWKDKSKFNYESELFSLRKE</sequence>
<keyword evidence="2" id="KW-1185">Reference proteome</keyword>